<protein>
    <submittedName>
        <fullName evidence="7">Polyprenyl synthetase</fullName>
    </submittedName>
</protein>
<dbReference type="PANTHER" id="PTHR12001:SF69">
    <property type="entry name" value="ALL TRANS-POLYPRENYL-DIPHOSPHATE SYNTHASE PDSS1"/>
    <property type="match status" value="1"/>
</dbReference>
<name>C8NI44_9LACT</name>
<dbReference type="Proteomes" id="UP000005926">
    <property type="component" value="Unassembled WGS sequence"/>
</dbReference>
<dbReference type="PROSITE" id="PS00444">
    <property type="entry name" value="POLYPRENYL_SYNTHASE_2"/>
    <property type="match status" value="1"/>
</dbReference>
<keyword evidence="8" id="KW-1185">Reference proteome</keyword>
<dbReference type="SUPFAM" id="SSF48576">
    <property type="entry name" value="Terpenoid synthases"/>
    <property type="match status" value="1"/>
</dbReference>
<dbReference type="InterPro" id="IPR000092">
    <property type="entry name" value="Polyprenyl_synt"/>
</dbReference>
<dbReference type="SFLD" id="SFLDS00005">
    <property type="entry name" value="Isoprenoid_Synthase_Type_I"/>
    <property type="match status" value="1"/>
</dbReference>
<keyword evidence="5" id="KW-0460">Magnesium</keyword>
<dbReference type="eggNOG" id="COG0142">
    <property type="taxonomic scope" value="Bacteria"/>
</dbReference>
<gene>
    <name evidence="7" type="ORF">HMPREF0444_1589</name>
</gene>
<evidence type="ECO:0000256" key="6">
    <source>
        <dbReference type="RuleBase" id="RU004466"/>
    </source>
</evidence>
<keyword evidence="4" id="KW-0479">Metal-binding</keyword>
<dbReference type="STRING" id="638301.HMPREF0444_1589"/>
<evidence type="ECO:0000256" key="1">
    <source>
        <dbReference type="ARBA" id="ARBA00001946"/>
    </source>
</evidence>
<sequence>MTAVHPMWMNYPELHEELKQVKKIMRDSIQIENKAIKDAILSVLDSGGKMVRPAYLILFSMWNDNRNKEEVLAIAAALELLHVATLFHDDVIDESSVRRGQETISAKLGNRVAIYAGDYLLTVCYQLLSSYSKDLVNIQIPTSGMMQVIQGELSQMEERYRLDVTVQDYLKRIEGKTAQLFMLSCVMGEQFSVLKEEARARQIGHAIGMSFQILDDILDYEIDAHQFGKPVLEDVAQGVYTLPLIMALSKKEKELLPLLEKKELISEVERKKVQQLVLKSGGVESAKELAKKYTDRALQQIERLPEKNVKAMLFDITSRLLQREY</sequence>
<dbReference type="HOGENOM" id="CLU_014015_2_0_9"/>
<comment type="cofactor">
    <cofactor evidence="1">
        <name>Mg(2+)</name>
        <dbReference type="ChEBI" id="CHEBI:18420"/>
    </cofactor>
</comment>
<dbReference type="GO" id="GO:0008299">
    <property type="term" value="P:isoprenoid biosynthetic process"/>
    <property type="evidence" value="ECO:0007669"/>
    <property type="project" value="InterPro"/>
</dbReference>
<evidence type="ECO:0000256" key="5">
    <source>
        <dbReference type="ARBA" id="ARBA00022842"/>
    </source>
</evidence>
<comment type="similarity">
    <text evidence="2 6">Belongs to the FPP/GGPP synthase family.</text>
</comment>
<dbReference type="GeneID" id="78412644"/>
<dbReference type="AlphaFoldDB" id="C8NI44"/>
<dbReference type="Gene3D" id="1.10.600.10">
    <property type="entry name" value="Farnesyl Diphosphate Synthase"/>
    <property type="match status" value="1"/>
</dbReference>
<dbReference type="InterPro" id="IPR008949">
    <property type="entry name" value="Isoprenoid_synthase_dom_sf"/>
</dbReference>
<dbReference type="GO" id="GO:0046872">
    <property type="term" value="F:metal ion binding"/>
    <property type="evidence" value="ECO:0007669"/>
    <property type="project" value="UniProtKB-KW"/>
</dbReference>
<proteinExistence type="inferred from homology"/>
<comment type="caution">
    <text evidence="7">The sequence shown here is derived from an EMBL/GenBank/DDBJ whole genome shotgun (WGS) entry which is preliminary data.</text>
</comment>
<keyword evidence="3 6" id="KW-0808">Transferase</keyword>
<dbReference type="CDD" id="cd00685">
    <property type="entry name" value="Trans_IPPS_HT"/>
    <property type="match status" value="1"/>
</dbReference>
<evidence type="ECO:0000256" key="4">
    <source>
        <dbReference type="ARBA" id="ARBA00022723"/>
    </source>
</evidence>
<evidence type="ECO:0000256" key="3">
    <source>
        <dbReference type="ARBA" id="ARBA00022679"/>
    </source>
</evidence>
<dbReference type="RefSeq" id="WP_005606067.1">
    <property type="nucleotide sequence ID" value="NZ_CP102283.1"/>
</dbReference>
<organism evidence="7 8">
    <name type="scientific">Granulicatella adiacens ATCC 49175</name>
    <dbReference type="NCBI Taxonomy" id="638301"/>
    <lineage>
        <taxon>Bacteria</taxon>
        <taxon>Bacillati</taxon>
        <taxon>Bacillota</taxon>
        <taxon>Bacilli</taxon>
        <taxon>Lactobacillales</taxon>
        <taxon>Carnobacteriaceae</taxon>
        <taxon>Granulicatella</taxon>
    </lineage>
</organism>
<evidence type="ECO:0000313" key="7">
    <source>
        <dbReference type="EMBL" id="EEW36677.1"/>
    </source>
</evidence>
<dbReference type="Pfam" id="PF00348">
    <property type="entry name" value="polyprenyl_synt"/>
    <property type="match status" value="1"/>
</dbReference>
<evidence type="ECO:0000256" key="2">
    <source>
        <dbReference type="ARBA" id="ARBA00006706"/>
    </source>
</evidence>
<dbReference type="PANTHER" id="PTHR12001">
    <property type="entry name" value="GERANYLGERANYL PYROPHOSPHATE SYNTHASE"/>
    <property type="match status" value="1"/>
</dbReference>
<reference evidence="7 8" key="1">
    <citation type="submission" date="2009-08" db="EMBL/GenBank/DDBJ databases">
        <authorList>
            <person name="Muzny D."/>
            <person name="Qin X."/>
            <person name="Deng J."/>
            <person name="Jiang H."/>
            <person name="Liu Y."/>
            <person name="Qu J."/>
            <person name="Song X.-Z."/>
            <person name="Zhang L."/>
            <person name="Thornton R."/>
            <person name="Coyle M."/>
            <person name="Francisco L."/>
            <person name="Jackson L."/>
            <person name="Javaid M."/>
            <person name="Korchina V."/>
            <person name="Kovar C."/>
            <person name="Mata R."/>
            <person name="Mathew T."/>
            <person name="Ngo R."/>
            <person name="Nguyen L."/>
            <person name="Nguyen N."/>
            <person name="Okwuonu G."/>
            <person name="Ongeri F."/>
            <person name="Pham C."/>
            <person name="Simmons D."/>
            <person name="Wilczek-Boney K."/>
            <person name="Hale W."/>
            <person name="Jakkamsetti A."/>
            <person name="Pham P."/>
            <person name="Ruth R."/>
            <person name="San Lucas F."/>
            <person name="Warren J."/>
            <person name="Zhang J."/>
            <person name="Zhao Z."/>
            <person name="Zhou C."/>
            <person name="Zhu D."/>
            <person name="Lee S."/>
            <person name="Bess C."/>
            <person name="Blankenburg K."/>
            <person name="Forbes L."/>
            <person name="Fu Q."/>
            <person name="Gubbala S."/>
            <person name="Hirani K."/>
            <person name="Jayaseelan J.C."/>
            <person name="Lara F."/>
            <person name="Munidasa M."/>
            <person name="Palculict T."/>
            <person name="Patil S."/>
            <person name="Pu L.-L."/>
            <person name="Saada N."/>
            <person name="Tang L."/>
            <person name="Weissenberger G."/>
            <person name="Zhu Y."/>
            <person name="Hemphill L."/>
            <person name="Shang Y."/>
            <person name="Youmans B."/>
            <person name="Ayvaz T."/>
            <person name="Ross M."/>
            <person name="Santibanez J."/>
            <person name="Aqrawi P."/>
            <person name="Gross S."/>
            <person name="Joshi V."/>
            <person name="Fowler G."/>
            <person name="Nazareth L."/>
            <person name="Reid J."/>
            <person name="Worley K."/>
            <person name="Petrosino J."/>
            <person name="Highlander S."/>
            <person name="Gibbs R."/>
        </authorList>
    </citation>
    <scope>NUCLEOTIDE SEQUENCE [LARGE SCALE GENOMIC DNA]</scope>
    <source>
        <strain evidence="7 8">ATCC 49175</strain>
    </source>
</reference>
<dbReference type="InterPro" id="IPR033749">
    <property type="entry name" value="Polyprenyl_synt_CS"/>
</dbReference>
<dbReference type="GO" id="GO:0004659">
    <property type="term" value="F:prenyltransferase activity"/>
    <property type="evidence" value="ECO:0007669"/>
    <property type="project" value="InterPro"/>
</dbReference>
<dbReference type="EMBL" id="ACKZ01000025">
    <property type="protein sequence ID" value="EEW36677.1"/>
    <property type="molecule type" value="Genomic_DNA"/>
</dbReference>
<evidence type="ECO:0000313" key="8">
    <source>
        <dbReference type="Proteomes" id="UP000005926"/>
    </source>
</evidence>
<accession>C8NI44</accession>